<evidence type="ECO:0000313" key="2">
    <source>
        <dbReference type="Proteomes" id="UP000516349"/>
    </source>
</evidence>
<sequence>MYIVSWFIASWFANTYSPVLPHRVLDLKKFDQALSVLTSLGTTLLRSEYLIGNKPSFQFGKIGYLIPLGFLREQHFSNAANVGEWF</sequence>
<organism evidence="1 2">
    <name type="scientific">Entomobacter blattae</name>
    <dbReference type="NCBI Taxonomy" id="2762277"/>
    <lineage>
        <taxon>Bacteria</taxon>
        <taxon>Pseudomonadati</taxon>
        <taxon>Pseudomonadota</taxon>
        <taxon>Alphaproteobacteria</taxon>
        <taxon>Acetobacterales</taxon>
        <taxon>Acetobacteraceae</taxon>
        <taxon>Entomobacter</taxon>
    </lineage>
</organism>
<dbReference type="EMBL" id="CP060244">
    <property type="protein sequence ID" value="QNT79495.1"/>
    <property type="molecule type" value="Genomic_DNA"/>
</dbReference>
<evidence type="ECO:0000313" key="1">
    <source>
        <dbReference type="EMBL" id="QNT79495.1"/>
    </source>
</evidence>
<proteinExistence type="predicted"/>
<protein>
    <submittedName>
        <fullName evidence="1">Uncharacterized protein</fullName>
    </submittedName>
</protein>
<dbReference type="AlphaFoldDB" id="A0A7H1NUN5"/>
<keyword evidence="2" id="KW-1185">Reference proteome</keyword>
<name>A0A7H1NUN5_9PROT</name>
<dbReference type="RefSeq" id="WP_203413649.1">
    <property type="nucleotide sequence ID" value="NZ_CP060244.1"/>
</dbReference>
<accession>A0A7H1NUN5</accession>
<dbReference type="KEGG" id="ebla:JGUZn3_22940"/>
<gene>
    <name evidence="1" type="ORF">JGUZn3_22940</name>
</gene>
<dbReference type="Proteomes" id="UP000516349">
    <property type="component" value="Chromosome"/>
</dbReference>
<reference evidence="1 2" key="1">
    <citation type="submission" date="2020-08" db="EMBL/GenBank/DDBJ databases">
        <title>Complete genome sequence of Entomobacter blattae G55GP.</title>
        <authorList>
            <person name="Poehlein A."/>
            <person name="Guzman J."/>
            <person name="Daniel R."/>
            <person name="Vilcinskas A."/>
        </authorList>
    </citation>
    <scope>NUCLEOTIDE SEQUENCE [LARGE SCALE GENOMIC DNA]</scope>
    <source>
        <strain evidence="1 2">G55GP</strain>
    </source>
</reference>